<accession>A0A7W5BPH9</accession>
<dbReference type="Proteomes" id="UP000518315">
    <property type="component" value="Unassembled WGS sequence"/>
</dbReference>
<gene>
    <name evidence="1" type="ORF">FHS26_004363</name>
</gene>
<protein>
    <submittedName>
        <fullName evidence="1">Uncharacterized protein</fullName>
    </submittedName>
</protein>
<comment type="caution">
    <text evidence="1">The sequence shown here is derived from an EMBL/GenBank/DDBJ whole genome shotgun (WGS) entry which is preliminary data.</text>
</comment>
<proteinExistence type="predicted"/>
<dbReference type="RefSeq" id="WP_131704590.1">
    <property type="nucleotide sequence ID" value="NZ_JACHXH010000016.1"/>
</dbReference>
<reference evidence="1 2" key="1">
    <citation type="submission" date="2020-08" db="EMBL/GenBank/DDBJ databases">
        <title>Genomic Encyclopedia of Type Strains, Phase III (KMG-III): the genomes of soil and plant-associated and newly described type strains.</title>
        <authorList>
            <person name="Whitman W."/>
        </authorList>
    </citation>
    <scope>NUCLEOTIDE SEQUENCE [LARGE SCALE GENOMIC DNA]</scope>
    <source>
        <strain evidence="1 2">CECT 4113</strain>
    </source>
</reference>
<organism evidence="1 2">
    <name type="scientific">Rhizobium pisi</name>
    <dbReference type="NCBI Taxonomy" id="574561"/>
    <lineage>
        <taxon>Bacteria</taxon>
        <taxon>Pseudomonadati</taxon>
        <taxon>Pseudomonadota</taxon>
        <taxon>Alphaproteobacteria</taxon>
        <taxon>Hyphomicrobiales</taxon>
        <taxon>Rhizobiaceae</taxon>
        <taxon>Rhizobium/Agrobacterium group</taxon>
        <taxon>Rhizobium</taxon>
    </lineage>
</organism>
<keyword evidence="2" id="KW-1185">Reference proteome</keyword>
<evidence type="ECO:0000313" key="1">
    <source>
        <dbReference type="EMBL" id="MBB3136606.1"/>
    </source>
</evidence>
<dbReference type="AlphaFoldDB" id="A0A7W5BPH9"/>
<sequence>MDPKGDGISESYVFVELPRSRLIFPKEMSEMQQRVLRTGSARAIGKVGLALVTTVAVASYATCIEAASKPKSPTSIEATCPLPKKGLRQGAANTDSEVTSFISDRSSYEMEIASAFAPVTANQATIYCLRYEAENRTSASAPNNGRIDVFYWPLAAMSVELFDTGPKSRWSLLSSGPSPRTPTPDSTDIYAFKNAHFTSTAYKLGATSAYMRKSVRIASSDASAILTLVAQDLPQVLPEDAQSPVGAQWDAGDSELTVTTDLDVSTPKNSIRISIDRSGEVGAVFAPFAKALSSVKTPEDIPKLLAEFKSSPVEFTEGHKTYANQVAEVNLKAADTRLYIVKQPITLVEKGGGRVCFLAATYSPVPIPQSFQTCDPKIVYGDQ</sequence>
<dbReference type="EMBL" id="JACHXH010000016">
    <property type="protein sequence ID" value="MBB3136606.1"/>
    <property type="molecule type" value="Genomic_DNA"/>
</dbReference>
<name>A0A7W5BPH9_9HYPH</name>
<evidence type="ECO:0000313" key="2">
    <source>
        <dbReference type="Proteomes" id="UP000518315"/>
    </source>
</evidence>